<evidence type="ECO:0000313" key="2">
    <source>
        <dbReference type="Proteomes" id="UP000027135"/>
    </source>
</evidence>
<reference evidence="1 2" key="1">
    <citation type="journal article" date="2014" name="Nat. Commun.">
        <title>Molecular traces of alternative social organization in a termite genome.</title>
        <authorList>
            <person name="Terrapon N."/>
            <person name="Li C."/>
            <person name="Robertson H.M."/>
            <person name="Ji L."/>
            <person name="Meng X."/>
            <person name="Booth W."/>
            <person name="Chen Z."/>
            <person name="Childers C.P."/>
            <person name="Glastad K.M."/>
            <person name="Gokhale K."/>
            <person name="Gowin J."/>
            <person name="Gronenberg W."/>
            <person name="Hermansen R.A."/>
            <person name="Hu H."/>
            <person name="Hunt B.G."/>
            <person name="Huylmans A.K."/>
            <person name="Khalil S.M."/>
            <person name="Mitchell R.D."/>
            <person name="Munoz-Torres M.C."/>
            <person name="Mustard J.A."/>
            <person name="Pan H."/>
            <person name="Reese J.T."/>
            <person name="Scharf M.E."/>
            <person name="Sun F."/>
            <person name="Vogel H."/>
            <person name="Xiao J."/>
            <person name="Yang W."/>
            <person name="Yang Z."/>
            <person name="Yang Z."/>
            <person name="Zhou J."/>
            <person name="Zhu J."/>
            <person name="Brent C.S."/>
            <person name="Elsik C.G."/>
            <person name="Goodisman M.A."/>
            <person name="Liberles D.A."/>
            <person name="Roe R.M."/>
            <person name="Vargo E.L."/>
            <person name="Vilcinskas A."/>
            <person name="Wang J."/>
            <person name="Bornberg-Bauer E."/>
            <person name="Korb J."/>
            <person name="Zhang G."/>
            <person name="Liebig J."/>
        </authorList>
    </citation>
    <scope>NUCLEOTIDE SEQUENCE [LARGE SCALE GENOMIC DNA]</scope>
    <source>
        <tissue evidence="1">Whole organism</tissue>
    </source>
</reference>
<sequence>METARTSETSINFYSSELRYNPEDFKPYSGQMDTSLAVTSTG</sequence>
<organism evidence="1 2">
    <name type="scientific">Zootermopsis nevadensis</name>
    <name type="common">Dampwood termite</name>
    <dbReference type="NCBI Taxonomy" id="136037"/>
    <lineage>
        <taxon>Eukaryota</taxon>
        <taxon>Metazoa</taxon>
        <taxon>Ecdysozoa</taxon>
        <taxon>Arthropoda</taxon>
        <taxon>Hexapoda</taxon>
        <taxon>Insecta</taxon>
        <taxon>Pterygota</taxon>
        <taxon>Neoptera</taxon>
        <taxon>Polyneoptera</taxon>
        <taxon>Dictyoptera</taxon>
        <taxon>Blattodea</taxon>
        <taxon>Blattoidea</taxon>
        <taxon>Termitoidae</taxon>
        <taxon>Termopsidae</taxon>
        <taxon>Zootermopsis</taxon>
    </lineage>
</organism>
<dbReference type="AlphaFoldDB" id="A0A067QQB8"/>
<accession>A0A067QQB8</accession>
<dbReference type="InParanoid" id="A0A067QQB8"/>
<dbReference type="EMBL" id="KK853137">
    <property type="protein sequence ID" value="KDR10802.1"/>
    <property type="molecule type" value="Genomic_DNA"/>
</dbReference>
<gene>
    <name evidence="1" type="ORF">L798_14928</name>
</gene>
<evidence type="ECO:0000313" key="1">
    <source>
        <dbReference type="EMBL" id="KDR10802.1"/>
    </source>
</evidence>
<proteinExistence type="predicted"/>
<dbReference type="Proteomes" id="UP000027135">
    <property type="component" value="Unassembled WGS sequence"/>
</dbReference>
<keyword evidence="2" id="KW-1185">Reference proteome</keyword>
<name>A0A067QQB8_ZOONE</name>
<protein>
    <submittedName>
        <fullName evidence="1">Uncharacterized protein</fullName>
    </submittedName>
</protein>